<reference evidence="3 4" key="1">
    <citation type="submission" date="2011-04" db="EMBL/GenBank/DDBJ databases">
        <title>The Genome Sequence of Dysgonomonas mossii DSM 22836.</title>
        <authorList>
            <consortium name="The Broad Institute Genome Sequencing Platform"/>
            <person name="Earl A."/>
            <person name="Ward D."/>
            <person name="Feldgarden M."/>
            <person name="Gevers D."/>
            <person name="Pudlo N."/>
            <person name="Martens E."/>
            <person name="Allen-Vercoe E."/>
            <person name="Young S.K."/>
            <person name="Zeng Q."/>
            <person name="Gargeya S."/>
            <person name="Fitzgerald M."/>
            <person name="Haas B."/>
            <person name="Abouelleil A."/>
            <person name="Alvarado L."/>
            <person name="Arachchi H.M."/>
            <person name="Berlin A."/>
            <person name="Brown A."/>
            <person name="Chapman S.B."/>
            <person name="Chen Z."/>
            <person name="Dunbar C."/>
            <person name="Freedman E."/>
            <person name="Gearin G."/>
            <person name="Gellesch M."/>
            <person name="Goldberg J."/>
            <person name="Griggs A."/>
            <person name="Gujja S."/>
            <person name="Heiman D."/>
            <person name="Howarth C."/>
            <person name="Larson L."/>
            <person name="Lui A."/>
            <person name="MacDonald P.J.P."/>
            <person name="Mehta T."/>
            <person name="Montmayeur A."/>
            <person name="Murphy C."/>
            <person name="Neiman D."/>
            <person name="Pearson M."/>
            <person name="Priest M."/>
            <person name="Roberts A."/>
            <person name="Saif S."/>
            <person name="Shea T."/>
            <person name="Shenoy N."/>
            <person name="Sisk P."/>
            <person name="Stolte C."/>
            <person name="Sykes S."/>
            <person name="Yandava C."/>
            <person name="Wortman J."/>
            <person name="Nusbaum C."/>
            <person name="Birren B."/>
        </authorList>
    </citation>
    <scope>NUCLEOTIDE SEQUENCE [LARGE SCALE GENOMIC DNA]</scope>
    <source>
        <strain evidence="3 4">DSM 22836</strain>
    </source>
</reference>
<evidence type="ECO:0000313" key="3">
    <source>
        <dbReference type="EMBL" id="EGK06379.1"/>
    </source>
</evidence>
<evidence type="ECO:0000313" key="4">
    <source>
        <dbReference type="Proteomes" id="UP000006420"/>
    </source>
</evidence>
<dbReference type="eggNOG" id="COG3637">
    <property type="taxonomic scope" value="Bacteria"/>
</dbReference>
<keyword evidence="2" id="KW-0732">Signal</keyword>
<dbReference type="HOGENOM" id="CLU_100971_1_0_10"/>
<dbReference type="STRING" id="742767.HMPREF9456_00253"/>
<accession>F8WWP5</accession>
<keyword evidence="1" id="KW-1133">Transmembrane helix</keyword>
<feature type="signal peptide" evidence="2">
    <location>
        <begin position="1"/>
        <end position="19"/>
    </location>
</feature>
<dbReference type="EMBL" id="ADLW01000001">
    <property type="protein sequence ID" value="EGK06379.1"/>
    <property type="molecule type" value="Genomic_DNA"/>
</dbReference>
<evidence type="ECO:0000256" key="1">
    <source>
        <dbReference type="SAM" id="Phobius"/>
    </source>
</evidence>
<dbReference type="OrthoDB" id="945117at2"/>
<keyword evidence="4" id="KW-1185">Reference proteome</keyword>
<organism evidence="3 4">
    <name type="scientific">Dysgonomonas mossii DSM 22836</name>
    <dbReference type="NCBI Taxonomy" id="742767"/>
    <lineage>
        <taxon>Bacteria</taxon>
        <taxon>Pseudomonadati</taxon>
        <taxon>Bacteroidota</taxon>
        <taxon>Bacteroidia</taxon>
        <taxon>Bacteroidales</taxon>
        <taxon>Dysgonomonadaceae</taxon>
        <taxon>Dysgonomonas</taxon>
    </lineage>
</organism>
<evidence type="ECO:0000256" key="2">
    <source>
        <dbReference type="SAM" id="SignalP"/>
    </source>
</evidence>
<proteinExistence type="predicted"/>
<dbReference type="RefSeq" id="WP_006841627.1">
    <property type="nucleotide sequence ID" value="NZ_AQWJ01000001.1"/>
</dbReference>
<feature type="chain" id="PRO_5003379736" description="Outer membrane protein beta-barrel domain-containing protein" evidence="2">
    <location>
        <begin position="20"/>
        <end position="185"/>
    </location>
</feature>
<dbReference type="GeneID" id="78080942"/>
<dbReference type="Proteomes" id="UP000006420">
    <property type="component" value="Unassembled WGS sequence"/>
</dbReference>
<gene>
    <name evidence="3" type="ORF">HMPREF9456_00253</name>
</gene>
<sequence>MKKLLLVAVLAVFSMCISAQGLKGTWFAGGEISYSDVKDTKSTMILPIVGTFVSPSVAVGIGAGYLKEEGFMDVAGESVAYDVDAFVVKPLVRKYWNISGPIFLFGQIAAPLTFSDDVNTYGLQVSPGIDFVVTSWMTIETSFSIFGVNITDADGSTDWSVGANPFNSLTDREVGQLQVGVKFLF</sequence>
<protein>
    <recommendedName>
        <fullName evidence="5">Outer membrane protein beta-barrel domain-containing protein</fullName>
    </recommendedName>
</protein>
<evidence type="ECO:0008006" key="5">
    <source>
        <dbReference type="Google" id="ProtNLM"/>
    </source>
</evidence>
<feature type="transmembrane region" description="Helical" evidence="1">
    <location>
        <begin position="45"/>
        <end position="66"/>
    </location>
</feature>
<keyword evidence="1" id="KW-0812">Transmembrane</keyword>
<name>F8WWP5_9BACT</name>
<dbReference type="AlphaFoldDB" id="F8WWP5"/>
<keyword evidence="1" id="KW-0472">Membrane</keyword>
<comment type="caution">
    <text evidence="3">The sequence shown here is derived from an EMBL/GenBank/DDBJ whole genome shotgun (WGS) entry which is preliminary data.</text>
</comment>